<dbReference type="Gene3D" id="1.10.4030.10">
    <property type="entry name" value="Porin chaperone SurA, peptide-binding domain"/>
    <property type="match status" value="1"/>
</dbReference>
<dbReference type="EMBL" id="LSTO01000001">
    <property type="protein sequence ID" value="OWW19453.1"/>
    <property type="molecule type" value="Genomic_DNA"/>
</dbReference>
<comment type="caution">
    <text evidence="9">The sequence shown here is derived from an EMBL/GenBank/DDBJ whole genome shotgun (WGS) entry which is preliminary data.</text>
</comment>
<evidence type="ECO:0000256" key="6">
    <source>
        <dbReference type="ARBA" id="ARBA00023235"/>
    </source>
</evidence>
<dbReference type="GO" id="GO:0003755">
    <property type="term" value="F:peptidyl-prolyl cis-trans isomerase activity"/>
    <property type="evidence" value="ECO:0007669"/>
    <property type="project" value="UniProtKB-KW"/>
</dbReference>
<evidence type="ECO:0000259" key="8">
    <source>
        <dbReference type="PROSITE" id="PS50198"/>
    </source>
</evidence>
<sequence length="262" mass="28925">MGDDLVNRVLLLREAQRRGIQPDAAEIKKTLDGYEQRYGNSEHWKKNKATILPGLTAKLEEDSIVAQLEKTTRAVPDPDADAVKRYYETNLEKFTEPERLRVSVILAPVAPNAMQEDWDKAAESVSNVLKLIRDGADFAETAKTHSKAPSAAQGGDMGYLHKGMLPEAVNDLLGTMKVGDVSEVVRLLEGVGLLKLTERIEPKKHPLERVEQRARDLLKRDNGNAAWKSLIADLRKASPVQIDESRFLPMVAEGAGEAAAPK</sequence>
<evidence type="ECO:0000256" key="7">
    <source>
        <dbReference type="PROSITE-ProRule" id="PRU00278"/>
    </source>
</evidence>
<comment type="catalytic activity">
    <reaction evidence="1">
        <text>[protein]-peptidylproline (omega=180) = [protein]-peptidylproline (omega=0)</text>
        <dbReference type="Rhea" id="RHEA:16237"/>
        <dbReference type="Rhea" id="RHEA-COMP:10747"/>
        <dbReference type="Rhea" id="RHEA-COMP:10748"/>
        <dbReference type="ChEBI" id="CHEBI:83833"/>
        <dbReference type="ChEBI" id="CHEBI:83834"/>
        <dbReference type="EC" id="5.2.1.8"/>
    </reaction>
</comment>
<dbReference type="SUPFAM" id="SSF54534">
    <property type="entry name" value="FKBP-like"/>
    <property type="match status" value="1"/>
</dbReference>
<keyword evidence="6 7" id="KW-0413">Isomerase</keyword>
<evidence type="ECO:0000256" key="3">
    <source>
        <dbReference type="ARBA" id="ARBA00013194"/>
    </source>
</evidence>
<protein>
    <recommendedName>
        <fullName evidence="3">peptidylprolyl isomerase</fullName>
        <ecNumber evidence="3">5.2.1.8</ecNumber>
    </recommendedName>
</protein>
<accession>A0A254TFZ9</accession>
<evidence type="ECO:0000256" key="1">
    <source>
        <dbReference type="ARBA" id="ARBA00000971"/>
    </source>
</evidence>
<dbReference type="Gene3D" id="3.10.50.40">
    <property type="match status" value="1"/>
</dbReference>
<dbReference type="AlphaFoldDB" id="A0A254TFZ9"/>
<evidence type="ECO:0000256" key="2">
    <source>
        <dbReference type="ARBA" id="ARBA00007656"/>
    </source>
</evidence>
<dbReference type="PANTHER" id="PTHR47245:SF1">
    <property type="entry name" value="FOLDASE PROTEIN PRSA"/>
    <property type="match status" value="1"/>
</dbReference>
<feature type="domain" description="PpiC" evidence="8">
    <location>
        <begin position="97"/>
        <end position="198"/>
    </location>
</feature>
<dbReference type="PANTHER" id="PTHR47245">
    <property type="entry name" value="PEPTIDYLPROLYL ISOMERASE"/>
    <property type="match status" value="1"/>
</dbReference>
<keyword evidence="10" id="KW-1185">Reference proteome</keyword>
<dbReference type="InterPro" id="IPR046357">
    <property type="entry name" value="PPIase_dom_sf"/>
</dbReference>
<dbReference type="InterPro" id="IPR000297">
    <property type="entry name" value="PPIase_PpiC"/>
</dbReference>
<keyword evidence="5 7" id="KW-0697">Rotamase</keyword>
<evidence type="ECO:0000256" key="4">
    <source>
        <dbReference type="ARBA" id="ARBA00022729"/>
    </source>
</evidence>
<dbReference type="PROSITE" id="PS50198">
    <property type="entry name" value="PPIC_PPIASE_2"/>
    <property type="match status" value="1"/>
</dbReference>
<dbReference type="SUPFAM" id="SSF109998">
    <property type="entry name" value="Triger factor/SurA peptide-binding domain-like"/>
    <property type="match status" value="1"/>
</dbReference>
<name>A0A254TFZ9_9BURK</name>
<evidence type="ECO:0000313" key="10">
    <source>
        <dbReference type="Proteomes" id="UP000197535"/>
    </source>
</evidence>
<evidence type="ECO:0000256" key="5">
    <source>
        <dbReference type="ARBA" id="ARBA00023110"/>
    </source>
</evidence>
<keyword evidence="4" id="KW-0732">Signal</keyword>
<dbReference type="Pfam" id="PF00639">
    <property type="entry name" value="Rotamase"/>
    <property type="match status" value="1"/>
</dbReference>
<dbReference type="InterPro" id="IPR027304">
    <property type="entry name" value="Trigger_fact/SurA_dom_sf"/>
</dbReference>
<gene>
    <name evidence="9" type="ORF">AYR66_07965</name>
</gene>
<reference evidence="9 10" key="1">
    <citation type="submission" date="2016-02" db="EMBL/GenBank/DDBJ databases">
        <authorList>
            <person name="Wen L."/>
            <person name="He K."/>
            <person name="Yang H."/>
        </authorList>
    </citation>
    <scope>NUCLEOTIDE SEQUENCE [LARGE SCALE GENOMIC DNA]</scope>
    <source>
        <strain evidence="9 10">TSA40</strain>
    </source>
</reference>
<comment type="similarity">
    <text evidence="2">Belongs to the PpiC/parvulin rotamase family.</text>
</comment>
<proteinExistence type="inferred from homology"/>
<organism evidence="9 10">
    <name type="scientific">Noviherbaspirillum denitrificans</name>
    <dbReference type="NCBI Taxonomy" id="1968433"/>
    <lineage>
        <taxon>Bacteria</taxon>
        <taxon>Pseudomonadati</taxon>
        <taxon>Pseudomonadota</taxon>
        <taxon>Betaproteobacteria</taxon>
        <taxon>Burkholderiales</taxon>
        <taxon>Oxalobacteraceae</taxon>
        <taxon>Noviherbaspirillum</taxon>
    </lineage>
</organism>
<evidence type="ECO:0000313" key="9">
    <source>
        <dbReference type="EMBL" id="OWW19453.1"/>
    </source>
</evidence>
<dbReference type="EC" id="5.2.1.8" evidence="3"/>
<dbReference type="InterPro" id="IPR050245">
    <property type="entry name" value="PrsA_foldase"/>
</dbReference>
<dbReference type="Proteomes" id="UP000197535">
    <property type="component" value="Unassembled WGS sequence"/>
</dbReference>